<accession>A0A7R9GBW6</accession>
<keyword evidence="6 14" id="KW-0812">Transmembrane</keyword>
<evidence type="ECO:0000256" key="8">
    <source>
        <dbReference type="ARBA" id="ARBA00022989"/>
    </source>
</evidence>
<dbReference type="GO" id="GO:0023041">
    <property type="term" value="P:neuronal signal transduction"/>
    <property type="evidence" value="ECO:0007669"/>
    <property type="project" value="InterPro"/>
</dbReference>
<protein>
    <recommendedName>
        <fullName evidence="4">Macoilin</fullName>
    </recommendedName>
    <alternativeName>
        <fullName evidence="12">Transmembrane protein 57</fullName>
    </alternativeName>
</protein>
<comment type="function">
    <text evidence="1">Plays a role in the regulation of neuronal activity.</text>
</comment>
<keyword evidence="8 14" id="KW-1133">Transmembrane helix</keyword>
<evidence type="ECO:0000256" key="13">
    <source>
        <dbReference type="SAM" id="MobiDB-lite"/>
    </source>
</evidence>
<dbReference type="EMBL" id="CAJPEX010000681">
    <property type="protein sequence ID" value="CAG0916834.1"/>
    <property type="molecule type" value="Genomic_DNA"/>
</dbReference>
<feature type="transmembrane region" description="Helical" evidence="14">
    <location>
        <begin position="6"/>
        <end position="27"/>
    </location>
</feature>
<dbReference type="OrthoDB" id="10071111at2759"/>
<evidence type="ECO:0000256" key="1">
    <source>
        <dbReference type="ARBA" id="ARBA00003440"/>
    </source>
</evidence>
<comment type="subcellular location">
    <subcellularLocation>
        <location evidence="2">Nucleus membrane</location>
        <topology evidence="2">Multi-pass membrane protein</topology>
    </subcellularLocation>
    <subcellularLocation>
        <location evidence="3">Rough endoplasmic reticulum membrane</location>
        <topology evidence="3">Multi-pass membrane protein</topology>
    </subcellularLocation>
</comment>
<keyword evidence="7" id="KW-0256">Endoplasmic reticulum</keyword>
<dbReference type="PANTHER" id="PTHR47464">
    <property type="entry name" value="MACOILIN"/>
    <property type="match status" value="1"/>
</dbReference>
<evidence type="ECO:0000256" key="12">
    <source>
        <dbReference type="ARBA" id="ARBA00031129"/>
    </source>
</evidence>
<keyword evidence="11" id="KW-0539">Nucleus</keyword>
<reference evidence="15" key="1">
    <citation type="submission" date="2020-11" db="EMBL/GenBank/DDBJ databases">
        <authorList>
            <person name="Tran Van P."/>
        </authorList>
    </citation>
    <scope>NUCLEOTIDE SEQUENCE</scope>
</reference>
<evidence type="ECO:0000256" key="6">
    <source>
        <dbReference type="ARBA" id="ARBA00022692"/>
    </source>
</evidence>
<dbReference type="AlphaFoldDB" id="A0A7R9GBW6"/>
<feature type="transmembrane region" description="Helical" evidence="14">
    <location>
        <begin position="48"/>
        <end position="66"/>
    </location>
</feature>
<keyword evidence="10" id="KW-0325">Glycoprotein</keyword>
<gene>
    <name evidence="15" type="ORF">NMOB1V02_LOCUS4433</name>
</gene>
<sequence length="697" mass="78628">MPIAASTFLYVRFLMIWVIVLLGDFFLEFRFEYLWPFWLLIRSLYDSYRYQGLAFCVFFMCVALTSDMVCLLFMPAQWLFFVASTYVWVQLVWQTERGVCLPTICLWLLFIYIEASVRLRDFQKTLPFHLDLCRPFAAHCIGYPVVTLGFGVKSYVSYRVRQRRQKDVERENEFYVQLLQGALPPEMQYLHQRDMDAEQLTQSVMSEQGFVQRFEEAPVAVSTGVSVTSNGVLNGIAHHNHQSHHNHASSRSSSKRGAHKIDSPFAASKADFELMEQRRSSWKFNGVSHGDDADLDKSSVRSGGRSRSSSAGRVSIGKGGFKSPSWMQDDGALSSSSSSSSSTTATAPIALSSPPVSSAAEPNNNTQVQTKKNKHRDAQTAASKDEANYQLYVARLECDVKRLKAELSSTKGNESDLSGKLQTVTAAEKGVRMELNLLQSENESLQSRLQTLVAQRQQDKQTIAQMERKLHEERKLRLSSESQLNAERKAAAVKERLHQKQQAEEQQQMQAQAQARAQNRSTCGDACKQKLRDAEAEMKQTRAEIKIAEERRRQLERDLQNLRRRDDEKEMLLSALASMKEKHAHLEQSLSAETKLKLELFSALGDAKRQLAAKHGILQCQEKEINDLKSKIAEVLAVMPSHQMPSPQQHMIGMVSPQLDPNARIYSPPGSSLQHSIQIPVSAAHSAIFEALDGHVE</sequence>
<feature type="region of interest" description="Disordered" evidence="13">
    <location>
        <begin position="240"/>
        <end position="260"/>
    </location>
</feature>
<dbReference type="GO" id="GO:0030867">
    <property type="term" value="C:rough endoplasmic reticulum membrane"/>
    <property type="evidence" value="ECO:0007669"/>
    <property type="project" value="UniProtKB-SubCell"/>
</dbReference>
<organism evidence="15">
    <name type="scientific">Notodromas monacha</name>
    <dbReference type="NCBI Taxonomy" id="399045"/>
    <lineage>
        <taxon>Eukaryota</taxon>
        <taxon>Metazoa</taxon>
        <taxon>Ecdysozoa</taxon>
        <taxon>Arthropoda</taxon>
        <taxon>Crustacea</taxon>
        <taxon>Oligostraca</taxon>
        <taxon>Ostracoda</taxon>
        <taxon>Podocopa</taxon>
        <taxon>Podocopida</taxon>
        <taxon>Cypridocopina</taxon>
        <taxon>Cypridoidea</taxon>
        <taxon>Cyprididae</taxon>
        <taxon>Notodromas</taxon>
    </lineage>
</organism>
<feature type="compositionally biased region" description="Basic and acidic residues" evidence="13">
    <location>
        <begin position="289"/>
        <end position="299"/>
    </location>
</feature>
<feature type="region of interest" description="Disordered" evidence="13">
    <location>
        <begin position="284"/>
        <end position="383"/>
    </location>
</feature>
<name>A0A7R9GBW6_9CRUS</name>
<evidence type="ECO:0000256" key="5">
    <source>
        <dbReference type="ARBA" id="ARBA00022553"/>
    </source>
</evidence>
<evidence type="ECO:0000313" key="15">
    <source>
        <dbReference type="EMBL" id="CAD7276682.1"/>
    </source>
</evidence>
<evidence type="ECO:0000256" key="4">
    <source>
        <dbReference type="ARBA" id="ARBA00021882"/>
    </source>
</evidence>
<feature type="compositionally biased region" description="Low complexity" evidence="13">
    <location>
        <begin position="504"/>
        <end position="518"/>
    </location>
</feature>
<evidence type="ECO:0000256" key="11">
    <source>
        <dbReference type="ARBA" id="ARBA00023242"/>
    </source>
</evidence>
<dbReference type="InterPro" id="IPR019130">
    <property type="entry name" value="Macoilin"/>
</dbReference>
<feature type="region of interest" description="Disordered" evidence="13">
    <location>
        <begin position="472"/>
        <end position="525"/>
    </location>
</feature>
<keyword evidence="5" id="KW-0597">Phosphoprotein</keyword>
<keyword evidence="16" id="KW-1185">Reference proteome</keyword>
<feature type="transmembrane region" description="Helical" evidence="14">
    <location>
        <begin position="99"/>
        <end position="116"/>
    </location>
</feature>
<evidence type="ECO:0000256" key="10">
    <source>
        <dbReference type="ARBA" id="ARBA00023180"/>
    </source>
</evidence>
<dbReference type="Proteomes" id="UP000678499">
    <property type="component" value="Unassembled WGS sequence"/>
</dbReference>
<evidence type="ECO:0000256" key="9">
    <source>
        <dbReference type="ARBA" id="ARBA00023136"/>
    </source>
</evidence>
<evidence type="ECO:0000256" key="2">
    <source>
        <dbReference type="ARBA" id="ARBA00004232"/>
    </source>
</evidence>
<evidence type="ECO:0000313" key="16">
    <source>
        <dbReference type="Proteomes" id="UP000678499"/>
    </source>
</evidence>
<dbReference type="PANTHER" id="PTHR47464:SF2">
    <property type="entry name" value="MACOILIN"/>
    <property type="match status" value="1"/>
</dbReference>
<evidence type="ECO:0000256" key="3">
    <source>
        <dbReference type="ARBA" id="ARBA00004269"/>
    </source>
</evidence>
<evidence type="ECO:0000256" key="14">
    <source>
        <dbReference type="SAM" id="Phobius"/>
    </source>
</evidence>
<feature type="compositionally biased region" description="Basic and acidic residues" evidence="13">
    <location>
        <begin position="486"/>
        <end position="503"/>
    </location>
</feature>
<feature type="compositionally biased region" description="Low complexity" evidence="13">
    <location>
        <begin position="300"/>
        <end position="316"/>
    </location>
</feature>
<proteinExistence type="predicted"/>
<dbReference type="Pfam" id="PF09726">
    <property type="entry name" value="Macoilin"/>
    <property type="match status" value="1"/>
</dbReference>
<dbReference type="GO" id="GO:0031965">
    <property type="term" value="C:nuclear membrane"/>
    <property type="evidence" value="ECO:0007669"/>
    <property type="project" value="UniProtKB-SubCell"/>
</dbReference>
<evidence type="ECO:0000256" key="7">
    <source>
        <dbReference type="ARBA" id="ARBA00022824"/>
    </source>
</evidence>
<keyword evidence="9 14" id="KW-0472">Membrane</keyword>
<feature type="compositionally biased region" description="Basic residues" evidence="13">
    <location>
        <begin position="240"/>
        <end position="258"/>
    </location>
</feature>
<dbReference type="EMBL" id="OA882718">
    <property type="protein sequence ID" value="CAD7276682.1"/>
    <property type="molecule type" value="Genomic_DNA"/>
</dbReference>
<feature type="compositionally biased region" description="Low complexity" evidence="13">
    <location>
        <begin position="334"/>
        <end position="355"/>
    </location>
</feature>